<dbReference type="InterPro" id="IPR011049">
    <property type="entry name" value="Serralysin-like_metalloprot_C"/>
</dbReference>
<dbReference type="SUPFAM" id="SSF49313">
    <property type="entry name" value="Cadherin-like"/>
    <property type="match status" value="1"/>
</dbReference>
<evidence type="ECO:0000256" key="6">
    <source>
        <dbReference type="SAM" id="MobiDB-lite"/>
    </source>
</evidence>
<dbReference type="PROSITE" id="PS00330">
    <property type="entry name" value="HEMOLYSIN_CALCIUM"/>
    <property type="match status" value="2"/>
</dbReference>
<dbReference type="GO" id="GO:0005509">
    <property type="term" value="F:calcium ion binding"/>
    <property type="evidence" value="ECO:0007669"/>
    <property type="project" value="InterPro"/>
</dbReference>
<keyword evidence="5" id="KW-0325">Glycoprotein</keyword>
<dbReference type="SUPFAM" id="SSF49265">
    <property type="entry name" value="Fibronectin type III"/>
    <property type="match status" value="1"/>
</dbReference>
<dbReference type="KEGG" id="cyj:Cyan7822_6796"/>
<feature type="compositionally biased region" description="Basic and acidic residues" evidence="6">
    <location>
        <begin position="5159"/>
        <end position="5194"/>
    </location>
</feature>
<feature type="domain" description="Dystroglycan-type cadherin-like" evidence="8">
    <location>
        <begin position="5601"/>
        <end position="5696"/>
    </location>
</feature>
<evidence type="ECO:0000259" key="8">
    <source>
        <dbReference type="SMART" id="SM00736"/>
    </source>
</evidence>
<feature type="domain" description="Calx-beta" evidence="7">
    <location>
        <begin position="1370"/>
        <end position="1470"/>
    </location>
</feature>
<dbReference type="OrthoDB" id="425413at2"/>
<dbReference type="PANTHER" id="PTHR45739">
    <property type="entry name" value="MATRIX PROTEIN, PUTATIVE-RELATED"/>
    <property type="match status" value="1"/>
</dbReference>
<dbReference type="SUPFAM" id="SSF141072">
    <property type="entry name" value="CalX-like"/>
    <property type="match status" value="2"/>
</dbReference>
<dbReference type="InterPro" id="IPR038081">
    <property type="entry name" value="CalX-like_sf"/>
</dbReference>
<sequence>MSMTEKNNNYSGISFNDTTLGNGAFSWTQSGLTLSVSASPEGFFTNITSGMFAGLWLSSNHTESGIYTLTFSQPVNAVEIEFEALSSTGGTPAETISNFTVSSGSPIINYSNSRGLIFKGQSITTNVNNGQGVISITSPSPFTSVSFLHNQNSRQNGFIIERVSIPKSSPIDPLQVDREFTFNSTTNRYELSGNIQIGLKGDPFQPLVTLQGSMWYDNNSKIIHAEGIITSNIGSATIPLFEGNFEINIGQASTNLLKDISQNLTNKFKLGGLEINFDKLAFVNNQIELQGSIKIPAQLGGGVVKLTDDDKLTISSNGVAITGGSLKLPGKNKFVLLDLLEIETKNTEIAFDFANKKATLQGKFLIPTLNNTEIDLSKGKNNGVTIKETESGLDFEWQGTIDIPEITLFEQIKELKNLKFKNIFIEVDSVKKDISATAQFTTPQSSFDLNLEFQGGKLKNFSGTSPKGTDFTWIGIDVDLQEFDFLADRDVSNTNIWEPELKAKGLLKLPQLLSGLEIAVQNNDRLVLNNQEIYLDGVNLKLPGNQEFVALNLLKIKTKNARLDVDSKQKGVKLQGDFLVSLFGTELDLDLTGKRYIAAKQSSSELLFAMAVDISVDEVPIFGLWKLKDVKIDVKKSFEDSFGSASGIAKLITPNSSVDLELSFQEGQLAKFVADMPGGIHFTWLGVEVNLSKLTFIPDINLENEDLWEPQIEFQEGSIVLPSQLSGLQIDLTGNDKFILNEDSFDLNGASLKLQGKRTFTLFNALEIQTKDVEFVYDRDNKEAKLQGLFTLPSFNNFQFDLTGKNHITLRDNNGLQLAMAADVEIDELPIYGDWKLRDITIDVKKTFEDDVRFVSKAKLITSSETINLDLTFANGRLDKATAKSGVGNDFSFLGMTFDLRNLTFLADINRENDDNWEPEFAVQGVLKLPSLLSGATVEIINSNWLIINENGFDITGGKITLPDFTFNLAGGFKVNAQGLNLEYSSNPNKFFKIQGKVSIPTLYNAVANFAGNNYIKIDENGNVDAVGFVSAENIVIVPKVWEIQDAKVTFGAGGDITGEGTILIPTGIEVAAGIGFVNNELNYIKLAANNLNKPIATTGLFLQKIGGQVNNIATSASLPAQFDGELGLTAGVKIQVSLPSWAGGGFSGSLVELDLNGSLNKDRIKADGSLKILGGILQGNGEAELNWNEGFLRAQANFQVLGGLISTNSYFQATSNLDIRMSGEAKVILPNIFPWYADFLNNLELASANFLVEFSNDNNYGNDFVAAWGKVPVLEQAGFKVFLNGDWEFINAQGIEALPKTPQQTTPQVATAANDDTPIIVTVADSGTSNTITTPIINDTKFKGDETINFALTDLAGGTTIGSQSTDTITINSEDLPQHGTLAFKNSQFSVDKNGTPIIAVTVVRTDGSDGEVSVTLIPSDGTAIGPNDYNSDPISLIFADGETAKTVTIPLIDNGEFEGSKTINLALSNPTGDANVGTQNTATLAIINNPTWIPIYNNNFETSAGEEWSDSTLGITPVGERKFLGQFGNGTVSLSLNDDNLINSIVSLELDLFIINSWDGNHLGYGTDFFNLSIENGETLLNTTFSNTEELSQSYPDAWGTGDYPSGTGAIEIDTLNSSEDGSAVYHLVYTFPYSQRYLTLDFSGLNLEDINNESWGLDNVSLKVLNTQYLYPNPNINLTISDISTPNNILLAYGESFETEWKVTNTGSDATSTFWYDGVAISRDAIFDESDVLLGDGWSGAYDLSLQAGESYTVRREVNVNNYVSYFGEGQQYLLFITDAYKNQRETDETDNVVAVPAYLILSDPNLEVTNAGIPTTITAGEMVEISWAVTNKGSQGVSLIGEGLEVQDAIFLSNDEFLDETDIFLNAKLTPSDINVLIPGQSYTNNINITLPEGNSGNRYLLFVTDFSNKIKESEENNVKAFPFQLITPNPNLIITEATAPATATQGEYIYVSWTVENQGTAGTVSYDWYDNIYFSKDENLDDEDILVNESYVFAEDYDYDYEDSFYPALPLFPNYYYTSSGYVPIPLEVGGSGYLIFKTDAYNYENETDEDDNIYSIAINIQVPNLTISNPTPPPSAAILGQTIAVSWQVNNTGTVSAAADWYDSVYISDDQILDSSDTYVTDVWTGSNTPLGAGASYIINQNIFLPQTSSGNRYLLFVADNYNYQGETNESDNVIATPISLSAPDLVISSVTAPSTGIVNGTINISWTVNNSGQVQALTDWTDYVYLSSDNIIDSSDRLISYQYIYTQTPLAAGGSYSINQTVTLPGVAAGNYYLLFKADGSNAQGEINENNNVSAVPITLKAPDLIVQSATAPTSSIANDSILVSWTVTNQGLVDAPADWSDYIYFSTDNVLGNDIYITDQYISTQTPLPAGSSYTIDRSITLPNRPAGDYYLLFVADGYNAQSETNEGNNFRAVPIKISVPDLILSKATAPTSGNLGESINVSWTVLNPSTVTASADWTDRVYISTDAIWDSFDTQITSESITSQTPLISGNSYTINKNITLPNQAPVGSGYLLFRTDANLAQGETDETNNVKAIPFTVNAPNLGVSSATTPESTSVGANINVSWTVTNSGTIAANADWYDSIYISNDQIFDDYDQYITSRWAGSNTPVVAGGSYTATQNITIPTTTTGNRYLLFVADKYPYSYYYYYYYDNLQGETSETDNVYAVPINISSSDLIVESATAPNSAILGNTVQLTWTVKNQGTGEAPQDWYDYVYISSNQTFDSSDILVTSELISTQTPLLSGANYTITKNVVLPSTAIGDHYLLFVTDRLSNQGETNENNNTLALPISLSAPNLTVSGATAPTAATSGSTIAVSWTVNNSGTSTANTDWFDYIYVSSDTNLDSSDTFVTSESITTQTPLADGGSYTISRNITLPNTGIGNRYLLFVADGSNNQGETNEGDNVRAVPIQLTLPDLVVTATAPNTASLNGTIAVSWTVTNQGSIEAATDWSDRVYLSNDVAFDANVDTLITTESIATQTPLAAGNSYTINRNITITNTGIGNRYLIFVADHFNNQGETNEVNNTVVVPITITAPDLIVEAATSPEKGILGETIEVSWTVKNQGAIDAPADWSDSVYLSNDQILDATDVTLTTEGITTQTPLAANASYTITKNLTLPNTGLGTRYLLFATDRSNNQGETDETNNIRVVPITLEAPDLVVSAATNPTTVNLGQNFDVTWTVTNQSTTQAPKDWSDLIYISNDSILDNSDTLIRTEAITTQTPLAAGGNYTVTRNINLPNTATGNRYLLFVADGNNNQPETDNTNNIQSVAITVNAPDLIVNNITAPVEVISGQSVEISWTVKNQGTADTVGNWTDRVYLDLDTTSGLDQLLGSYEYDRSLAVGNSITRSQLINIPITLSGNYRVVVITDSNRQILEGTQNESNNTTIDDVPIQIKQAPLPNLQVSNVTAPLTAFSSQDTVITWTVTNTGNGATSTPIWNDGIYLSLDKTIDNTDIFLASQINSSYLNAGESYTSSRTVSLPQGIDANYYFLVKTDINNNVFEFNNEGDNFGISNATEINLTPPPDLRVTTVNAPNGAFSGQPMTLSWTVTNMGEERTLETAWADRIFMSVDNVLDSSDRNLGTINHTGVLNTGENYTASTTVNLPIGVEGNFFFFVRTDINNQVYEHIYENNNASYDTTSTKITLTPPPDLEVESITVANNARSGGNLSINYRVTNFGATETPASTSSWTDTFYLSTDNELNTATDIRLGSVNRYGILNAGDSYDGVANFALSNTLTGTYYIFAVTDDGDRVFELDNNNNILGGLNQVQIVSQSADLVVSSATIPSTGEAGKTIKVQWTVKNQGIGDTIVNSWIDRIVASTNSILGDGDDINLASFNRTGILNPNGTYSRNESITLPFTLEGNYQLFVVTDGANNVYETSDENNNAFNALALTITRQTPDLQVTQITAPTTGESGTSITINWTVANLGVARTNSNAWYDEVYLSLDGTSSSNDIRLGSVYHSGLLEPASNYTASGTFKIPVDLNGNYSVLVRTDQDNNVIEGALENNNDKASSNTITISLSPVTDLTVQSVDAPEQAIAGQPLSLTWTVVNNGVNTGQNWYDAVYLSRDQIFDRNSDVYLGYRNQTGGLDSGDSYTITQNFNLPRGLAGLYYVFMVTDGGNSVYERTGESNNTNYDGLSTEIILPSPADLVVGTITIPSNGIPGQSATISYSVVNQGANEAIGTWEDTVYISQDAQWDVNDVFFGRVSHTGPVSAGGSYNKTVTATLPGVATGDYYVIVRSDIRNNLPETSETNNIGASLEKFTLDVESLNLGTPDTGVLGQKQSVYYRVDVPAGETLLLELDSEALNGFNELYVSFEKIPDRTTFDFASIEPFNPDPRIVIPTTEAGTYYIRAFGNQVSNSSPNFNIKAELVEFSVFDTSYGQGGNVGNLTLKINGAKFDRSVVARLVDEVQGEREAVNIFYEDSTELYATFDLKGLAPGFYDVIFENSEGTEIIVNDGLEVVAGGGSQIIPQVDAPDSVARNRTYPFTVTWGNTGLNDGVIPVLLVENTVPFGFSPGDTSAGSSYTFLGQNTNGGPPGILRPGQSETRTFFSYSNNQPGNYSVSVNRIYKNLEAFFDWNSLRESLTPAGMTDEEFEPIFNQLIAQVGTTNGDYLRMLSENSILLPEELGSSDDVGALLALELKKARAAVSTSISGILIAKDLNVDLSGRTVIVTNTETSEQFETITLNDGSFTLVNLSPGTYTYQVGSGAFESAPPTTTITSGEVISGLSLEIGNGATIMGEVENENNQPISKALIGVYQNDELIAATQADSDGNFKFTGLEAGTYIVRTYLPDSLESFTNEVTVAANETLTFNLSNTETFSVMLSRTPNNVEPLAFEVEESSLRVANAEIPDRDPLIGEIEGRIRQALSNAPIAESIFKEAVNNAISRAGEVTPESLDSIVNSATNLYFDLLEGKIAHNLILAAVALVGGNGGADFKAVQELYTKYFNSTSPNDIIAFKDGSVVSNYFKNNAVIKDNIDTITNQVSTAIKDLYVSRIFDKNHSEITQLFSLNSNLPNSTSLTIPAQDLLNTQGAEQSSGKWDFKEGLALALAGSNNNGDISKPGSPLARIPDFRQVKVSAKVTIPASSNQAQLTFDINVTIGDTVDFDRDDIYGEKLEQVKFLEQNGRAFSVPFTSEFKVDLKSSDFSVNLKDDPDDKKDDPDDKDDKKDNSKNRREDKDDRDEINRPTSVDPNDIIGPQGFGEQRWITASYPLAYTIRFENDPIFATAPAQTVRITQQLDNDLDFRSFRVGDFGFGEIFVDVPDNRAFYQTRLDLVESLGIFVDVSTGINIETGEIFWEFTSIDPTTGEPPIEALKGFLPPNLSSPQGEGFVNYTIRPKRNVTTGTVIDAQATIIFDINEPISTPPIFNTLDAGKPSSTLNPLPTSVAPGEFVVSWSGGDDNNGSGIAYYTVYVSDNGSAFTPWLTQTTLTEASYIGEVGHTYAFKVVATDNAGNTQEIPPNPGATTQILETVTNIAPILAANNGLTLNEASTGLITLTQLQVTDTDNSPTELTYTITGLPTQGIILLNGTQLGLNSTFTQADINNNLLSYAHNGSETTNDSFSFTVSDGAGGTISTTSFNITVNPVNDAPFVNQTIPNFTLTEEQPFNFTLAANTFSDIDLRDTLTYSTNNLPNWLNFNAATQTFSGTPTLNDSGIYSLTVIATDSQGASVNNSFQITVLNLLKGGANNDTLSGTSNDDVLDGGLGGDRLIGKAGNDLYIVDSNRDVVIENASEGQDKIQSSVSYTLPANVEDLILTGTANINGTGNELDNTITGNSGNNLLKGLAGNDSLIGGNGNDTLVGGAGNDTLTGGEGNDQFLFGSGAVFAESAFGVDTITDFTKGSDKIVLSKLSFVALLSPVNSNLLTEELAIINVNVAEETAVSSTQSAKIIYNSSTGNLLYNQNGNVSGLGSGGLLATLTTIPQLDNNDFLITT</sequence>
<dbReference type="InterPro" id="IPR003644">
    <property type="entry name" value="Calx_beta"/>
</dbReference>
<dbReference type="Pfam" id="PF00353">
    <property type="entry name" value="HemolysinCabind"/>
    <property type="match status" value="2"/>
</dbReference>
<dbReference type="GO" id="GO:0007229">
    <property type="term" value="P:integrin-mediated signaling pathway"/>
    <property type="evidence" value="ECO:0007669"/>
    <property type="project" value="UniProtKB-KW"/>
</dbReference>
<dbReference type="InterPro" id="IPR013783">
    <property type="entry name" value="Ig-like_fold"/>
</dbReference>
<dbReference type="SMART" id="SM00237">
    <property type="entry name" value="Calx_beta"/>
    <property type="match status" value="1"/>
</dbReference>
<comment type="similarity">
    <text evidence="1">Belongs to the FRAS1 family.</text>
</comment>
<dbReference type="Pfam" id="PF13620">
    <property type="entry name" value="CarboxypepD_reg"/>
    <property type="match status" value="1"/>
</dbReference>
<dbReference type="SUPFAM" id="SSF51120">
    <property type="entry name" value="beta-Roll"/>
    <property type="match status" value="2"/>
</dbReference>
<dbReference type="Gene3D" id="2.60.40.1120">
    <property type="entry name" value="Carboxypeptidase-like, regulatory domain"/>
    <property type="match status" value="2"/>
</dbReference>
<accession>E0UNC4</accession>
<dbReference type="PROSITE" id="PS51854">
    <property type="entry name" value="CSPG"/>
    <property type="match status" value="1"/>
</dbReference>
<evidence type="ECO:0000256" key="3">
    <source>
        <dbReference type="ARBA" id="ARBA00022737"/>
    </source>
</evidence>
<dbReference type="InterPro" id="IPR039005">
    <property type="entry name" value="CSPG_rpt"/>
</dbReference>
<evidence type="ECO:0000256" key="5">
    <source>
        <dbReference type="ARBA" id="ARBA00023180"/>
    </source>
</evidence>
<reference evidence="10" key="1">
    <citation type="journal article" date="2011" name="MBio">
        <title>Novel metabolic attributes of the genus Cyanothece, comprising a group of unicellular nitrogen-fixing Cyanobacteria.</title>
        <authorList>
            <person name="Bandyopadhyay A."/>
            <person name="Elvitigala T."/>
            <person name="Welsh E."/>
            <person name="Stockel J."/>
            <person name="Liberton M."/>
            <person name="Min H."/>
            <person name="Sherman L.A."/>
            <person name="Pakrasi H.B."/>
        </authorList>
    </citation>
    <scope>NUCLEOTIDE SEQUENCE [LARGE SCALE GENOMIC DNA]</scope>
    <source>
        <strain evidence="10">PCC 7822</strain>
        <plasmid evidence="10">Cy782203</plasmid>
    </source>
</reference>
<dbReference type="Pfam" id="PF03160">
    <property type="entry name" value="Calx-beta"/>
    <property type="match status" value="1"/>
</dbReference>
<dbReference type="SMART" id="SM00736">
    <property type="entry name" value="CADG"/>
    <property type="match status" value="1"/>
</dbReference>
<dbReference type="GO" id="GO:0016020">
    <property type="term" value="C:membrane"/>
    <property type="evidence" value="ECO:0007669"/>
    <property type="project" value="InterPro"/>
</dbReference>
<evidence type="ECO:0000313" key="10">
    <source>
        <dbReference type="Proteomes" id="UP000008206"/>
    </source>
</evidence>
<dbReference type="InterPro" id="IPR013784">
    <property type="entry name" value="Carb-bd-like_fold"/>
</dbReference>
<dbReference type="Gene3D" id="2.60.40.2030">
    <property type="match status" value="2"/>
</dbReference>
<dbReference type="Gene3D" id="2.60.120.380">
    <property type="match status" value="1"/>
</dbReference>
<keyword evidence="2" id="KW-0732">Signal</keyword>
<evidence type="ECO:0000256" key="2">
    <source>
        <dbReference type="ARBA" id="ARBA00022729"/>
    </source>
</evidence>
<proteinExistence type="inferred from homology"/>
<dbReference type="Proteomes" id="UP000008206">
    <property type="component" value="Plasmid Cy782203"/>
</dbReference>
<dbReference type="InterPro" id="IPR036116">
    <property type="entry name" value="FN3_sf"/>
</dbReference>
<dbReference type="InterPro" id="IPR055353">
    <property type="entry name" value="DUF7619"/>
</dbReference>
<organism evidence="9 10">
    <name type="scientific">Gloeothece verrucosa (strain PCC 7822)</name>
    <name type="common">Cyanothece sp. (strain PCC 7822)</name>
    <dbReference type="NCBI Taxonomy" id="497965"/>
    <lineage>
        <taxon>Bacteria</taxon>
        <taxon>Bacillati</taxon>
        <taxon>Cyanobacteriota</taxon>
        <taxon>Cyanophyceae</taxon>
        <taxon>Oscillatoriophycideae</taxon>
        <taxon>Chroococcales</taxon>
        <taxon>Aphanothecaceae</taxon>
        <taxon>Gloeothece</taxon>
        <taxon>Gloeothece verrucosa</taxon>
    </lineage>
</organism>
<dbReference type="InterPro" id="IPR011635">
    <property type="entry name" value="CARDB"/>
</dbReference>
<dbReference type="Gene3D" id="2.60.40.10">
    <property type="entry name" value="Immunoglobulins"/>
    <property type="match status" value="23"/>
</dbReference>
<dbReference type="InterPro" id="IPR001343">
    <property type="entry name" value="Hemolysn_Ca-bd"/>
</dbReference>
<dbReference type="Pfam" id="PF16184">
    <property type="entry name" value="Cadherin_3"/>
    <property type="match status" value="1"/>
</dbReference>
<dbReference type="HOGENOM" id="CLU_223049_0_0_3"/>
<dbReference type="InterPro" id="IPR051561">
    <property type="entry name" value="FRAS1_ECM"/>
</dbReference>
<evidence type="ECO:0000259" key="7">
    <source>
        <dbReference type="SMART" id="SM00237"/>
    </source>
</evidence>
<protein>
    <submittedName>
        <fullName evidence="9">Na-Ca exchanger/integrin-beta4</fullName>
    </submittedName>
</protein>
<dbReference type="SUPFAM" id="SSF49452">
    <property type="entry name" value="Starch-binding domain-like"/>
    <property type="match status" value="2"/>
</dbReference>
<dbReference type="PANTHER" id="PTHR45739:SF8">
    <property type="entry name" value="FRAS1-RELATED EXTRACELLULAR MATRIX PROTEIN 1"/>
    <property type="match status" value="1"/>
</dbReference>
<name>E0UNC4_GLOV7</name>
<dbReference type="Pfam" id="PF05345">
    <property type="entry name" value="He_PIG"/>
    <property type="match status" value="1"/>
</dbReference>
<evidence type="ECO:0000256" key="4">
    <source>
        <dbReference type="ARBA" id="ARBA00022837"/>
    </source>
</evidence>
<evidence type="ECO:0000256" key="1">
    <source>
        <dbReference type="ARBA" id="ARBA00005529"/>
    </source>
</evidence>
<dbReference type="EMBL" id="CP002201">
    <property type="protein sequence ID" value="ADN18454.1"/>
    <property type="molecule type" value="Genomic_DNA"/>
</dbReference>
<keyword evidence="9" id="KW-0614">Plasmid</keyword>
<keyword evidence="4" id="KW-0106">Calcium</keyword>
<dbReference type="PRINTS" id="PR00313">
    <property type="entry name" value="CABNDNGRPT"/>
</dbReference>
<dbReference type="InterPro" id="IPR006644">
    <property type="entry name" value="Cadg"/>
</dbReference>
<keyword evidence="9" id="KW-0401">Integrin</keyword>
<dbReference type="Gene3D" id="2.150.10.10">
    <property type="entry name" value="Serralysin-like metalloprotease, C-terminal"/>
    <property type="match status" value="1"/>
</dbReference>
<dbReference type="Pfam" id="PF24595">
    <property type="entry name" value="DUF7619"/>
    <property type="match status" value="2"/>
</dbReference>
<dbReference type="GO" id="GO:0030246">
    <property type="term" value="F:carbohydrate binding"/>
    <property type="evidence" value="ECO:0007669"/>
    <property type="project" value="InterPro"/>
</dbReference>
<dbReference type="GO" id="GO:0009653">
    <property type="term" value="P:anatomical structure morphogenesis"/>
    <property type="evidence" value="ECO:0007669"/>
    <property type="project" value="TreeGrafter"/>
</dbReference>
<gene>
    <name evidence="9" type="ordered locus">Cyan7822_6796</name>
</gene>
<feature type="region of interest" description="Disordered" evidence="6">
    <location>
        <begin position="5157"/>
        <end position="5208"/>
    </location>
</feature>
<dbReference type="InterPro" id="IPR018511">
    <property type="entry name" value="Hemolysin-typ_Ca-bd_CS"/>
</dbReference>
<keyword evidence="10" id="KW-1185">Reference proteome</keyword>
<dbReference type="Pfam" id="PF07705">
    <property type="entry name" value="CARDB"/>
    <property type="match status" value="18"/>
</dbReference>
<evidence type="ECO:0000313" key="9">
    <source>
        <dbReference type="EMBL" id="ADN18454.1"/>
    </source>
</evidence>
<geneLocation type="plasmid" evidence="9 10">
    <name>Cy782203</name>
</geneLocation>
<dbReference type="InterPro" id="IPR015919">
    <property type="entry name" value="Cadherin-like_sf"/>
</dbReference>
<keyword evidence="3" id="KW-0677">Repeat</keyword>